<feature type="domain" description="DUF418" evidence="2">
    <location>
        <begin position="174"/>
        <end position="312"/>
    </location>
</feature>
<feature type="transmembrane region" description="Helical" evidence="1">
    <location>
        <begin position="243"/>
        <end position="261"/>
    </location>
</feature>
<feature type="transmembrane region" description="Helical" evidence="1">
    <location>
        <begin position="205"/>
        <end position="223"/>
    </location>
</feature>
<evidence type="ECO:0000256" key="1">
    <source>
        <dbReference type="SAM" id="Phobius"/>
    </source>
</evidence>
<keyword evidence="1" id="KW-1133">Transmembrane helix</keyword>
<dbReference type="RefSeq" id="WP_159545076.1">
    <property type="nucleotide sequence ID" value="NZ_CP047156.1"/>
</dbReference>
<dbReference type="InterPro" id="IPR007349">
    <property type="entry name" value="DUF418"/>
</dbReference>
<gene>
    <name evidence="3" type="ORF">EK0264_09620</name>
</gene>
<evidence type="ECO:0000259" key="2">
    <source>
        <dbReference type="Pfam" id="PF04235"/>
    </source>
</evidence>
<feature type="transmembrane region" description="Helical" evidence="1">
    <location>
        <begin position="132"/>
        <end position="156"/>
    </location>
</feature>
<feature type="transmembrane region" description="Helical" evidence="1">
    <location>
        <begin position="103"/>
        <end position="120"/>
    </location>
</feature>
<keyword evidence="1" id="KW-0812">Transmembrane</keyword>
<dbReference type="EMBL" id="CP047156">
    <property type="protein sequence ID" value="QHC00515.1"/>
    <property type="molecule type" value="Genomic_DNA"/>
</dbReference>
<reference evidence="3 4" key="1">
    <citation type="journal article" date="2018" name="Int. J. Syst. Evol. Microbiol.">
        <title>Epidermidibacterium keratini gen. nov., sp. nov., a member of the family Sporichthyaceae, isolated from keratin epidermis.</title>
        <authorList>
            <person name="Lee D.G."/>
            <person name="Trujillo M.E."/>
            <person name="Kang S."/>
            <person name="Nam J.J."/>
            <person name="Kim Y.J."/>
        </authorList>
    </citation>
    <scope>NUCLEOTIDE SEQUENCE [LARGE SCALE GENOMIC DNA]</scope>
    <source>
        <strain evidence="3 4">EPI-7</strain>
    </source>
</reference>
<dbReference type="OrthoDB" id="9807744at2"/>
<name>A0A7L4YML5_9ACTN</name>
<protein>
    <submittedName>
        <fullName evidence="3">DUF418 domain-containing protein</fullName>
    </submittedName>
</protein>
<organism evidence="3 4">
    <name type="scientific">Epidermidibacterium keratini</name>
    <dbReference type="NCBI Taxonomy" id="1891644"/>
    <lineage>
        <taxon>Bacteria</taxon>
        <taxon>Bacillati</taxon>
        <taxon>Actinomycetota</taxon>
        <taxon>Actinomycetes</taxon>
        <taxon>Sporichthyales</taxon>
        <taxon>Sporichthyaceae</taxon>
        <taxon>Epidermidibacterium</taxon>
    </lineage>
</organism>
<evidence type="ECO:0000313" key="4">
    <source>
        <dbReference type="Proteomes" id="UP000463857"/>
    </source>
</evidence>
<feature type="transmembrane region" description="Helical" evidence="1">
    <location>
        <begin position="49"/>
        <end position="68"/>
    </location>
</feature>
<dbReference type="KEGG" id="eke:EK0264_09620"/>
<dbReference type="InParanoid" id="A0A7L4YML5"/>
<keyword evidence="4" id="KW-1185">Reference proteome</keyword>
<keyword evidence="1" id="KW-0472">Membrane</keyword>
<feature type="transmembrane region" description="Helical" evidence="1">
    <location>
        <begin position="273"/>
        <end position="294"/>
    </location>
</feature>
<evidence type="ECO:0000313" key="3">
    <source>
        <dbReference type="EMBL" id="QHC00515.1"/>
    </source>
</evidence>
<dbReference type="AlphaFoldDB" id="A0A7L4YML5"/>
<dbReference type="PANTHER" id="PTHR30590">
    <property type="entry name" value="INNER MEMBRANE PROTEIN"/>
    <property type="match status" value="1"/>
</dbReference>
<accession>A0A7L4YML5</accession>
<dbReference type="InterPro" id="IPR052529">
    <property type="entry name" value="Bact_Transport_Assoc"/>
</dbReference>
<proteinExistence type="predicted"/>
<feature type="transmembrane region" description="Helical" evidence="1">
    <location>
        <begin position="12"/>
        <end position="29"/>
    </location>
</feature>
<dbReference type="Pfam" id="PF04235">
    <property type="entry name" value="DUF418"/>
    <property type="match status" value="1"/>
</dbReference>
<dbReference type="Proteomes" id="UP000463857">
    <property type="component" value="Chromosome"/>
</dbReference>
<dbReference type="PANTHER" id="PTHR30590:SF2">
    <property type="entry name" value="INNER MEMBRANE PROTEIN"/>
    <property type="match status" value="1"/>
</dbReference>
<sequence>MRRIATLDVLRGVALAGILTVNAIPLLITEPSGEGNPVSLALSLWVQERFFPIFSLLFGIGFGLMMLSAERRGLPARPALARRFGFLLVLGALHQILQPGEALLPYAVCGLALLLPASFLPRWAIAALAVPALVAAVMVGGMLAIPAMFLIGYALVQYGVIARLTGPGAVVTSAGLLAVVAVATPPLLSWLAAHPAQIGFHPMSAAAGLVMALGYVCLVVLAMNTPLKSALSAVFTPLGRMALTNYLGATLLLWAIMPFTTQLGIADSTDGMLRMLGVCLGILIAQWIFSTLWLRRFGQGPVEKLWRQVTWGRPRWQDEAKATGDAAWTQRTTASSSI</sequence>
<feature type="transmembrane region" description="Helical" evidence="1">
    <location>
        <begin position="168"/>
        <end position="193"/>
    </location>
</feature>